<evidence type="ECO:0000313" key="2">
    <source>
        <dbReference type="Proteomes" id="UP000807825"/>
    </source>
</evidence>
<comment type="caution">
    <text evidence="1">The sequence shown here is derived from an EMBL/GenBank/DDBJ whole genome shotgun (WGS) entry which is preliminary data.</text>
</comment>
<dbReference type="Proteomes" id="UP000807825">
    <property type="component" value="Unassembled WGS sequence"/>
</dbReference>
<accession>A0A9D6V3J6</accession>
<name>A0A9D6V3J6_9BACT</name>
<evidence type="ECO:0000313" key="1">
    <source>
        <dbReference type="EMBL" id="MBI5250149.1"/>
    </source>
</evidence>
<proteinExistence type="predicted"/>
<dbReference type="EMBL" id="JACRDE010000309">
    <property type="protein sequence ID" value="MBI5250149.1"/>
    <property type="molecule type" value="Genomic_DNA"/>
</dbReference>
<protein>
    <submittedName>
        <fullName evidence="1">Uncharacterized protein</fullName>
    </submittedName>
</protein>
<gene>
    <name evidence="1" type="ORF">HY912_11705</name>
</gene>
<dbReference type="AlphaFoldDB" id="A0A9D6V3J6"/>
<sequence>MRRLRYAILIIVTLGLVMVPAAVLPEDDMVFCCIRPCTCLPDAKPKCVKKSRIECEREKGEVVADCMLCD</sequence>
<reference evidence="1" key="1">
    <citation type="submission" date="2020-07" db="EMBL/GenBank/DDBJ databases">
        <title>Huge and variable diversity of episymbiotic CPR bacteria and DPANN archaea in groundwater ecosystems.</title>
        <authorList>
            <person name="He C.Y."/>
            <person name="Keren R."/>
            <person name="Whittaker M."/>
            <person name="Farag I.F."/>
            <person name="Doudna J."/>
            <person name="Cate J.H.D."/>
            <person name="Banfield J.F."/>
        </authorList>
    </citation>
    <scope>NUCLEOTIDE SEQUENCE</scope>
    <source>
        <strain evidence="1">NC_groundwater_1664_Pr3_B-0.1um_52_9</strain>
    </source>
</reference>
<organism evidence="1 2">
    <name type="scientific">Desulfomonile tiedjei</name>
    <dbReference type="NCBI Taxonomy" id="2358"/>
    <lineage>
        <taxon>Bacteria</taxon>
        <taxon>Pseudomonadati</taxon>
        <taxon>Thermodesulfobacteriota</taxon>
        <taxon>Desulfomonilia</taxon>
        <taxon>Desulfomonilales</taxon>
        <taxon>Desulfomonilaceae</taxon>
        <taxon>Desulfomonile</taxon>
    </lineage>
</organism>